<protein>
    <recommendedName>
        <fullName evidence="2">Antitoxin</fullName>
    </recommendedName>
</protein>
<dbReference type="InterPro" id="IPR006442">
    <property type="entry name" value="Antitoxin_Phd/YefM"/>
</dbReference>
<comment type="caution">
    <text evidence="3">The sequence shown here is derived from an EMBL/GenBank/DDBJ whole genome shotgun (WGS) entry which is preliminary data.</text>
</comment>
<dbReference type="NCBIfam" id="TIGR01552">
    <property type="entry name" value="phd_fam"/>
    <property type="match status" value="1"/>
</dbReference>
<proteinExistence type="inferred from homology"/>
<name>A0A0M2UTG3_9BACT</name>
<dbReference type="EMBL" id="LAQJ01000228">
    <property type="protein sequence ID" value="KKO18905.1"/>
    <property type="molecule type" value="Genomic_DNA"/>
</dbReference>
<reference evidence="3 4" key="1">
    <citation type="journal article" date="2013" name="BMC Microbiol.">
        <title>Identification of the type II cytochrome c maturation pathway in anammox bacteria by comparative genomics.</title>
        <authorList>
            <person name="Ferousi C."/>
            <person name="Speth D.R."/>
            <person name="Reimann J."/>
            <person name="Op den Camp H.J."/>
            <person name="Allen J.W."/>
            <person name="Keltjens J.T."/>
            <person name="Jetten M.S."/>
        </authorList>
    </citation>
    <scope>NUCLEOTIDE SEQUENCE [LARGE SCALE GENOMIC DNA]</scope>
    <source>
        <strain evidence="3">RU1</strain>
    </source>
</reference>
<dbReference type="Proteomes" id="UP000034954">
    <property type="component" value="Unassembled WGS sequence"/>
</dbReference>
<comment type="similarity">
    <text evidence="1 2">Belongs to the phD/YefM antitoxin family.</text>
</comment>
<dbReference type="InterPro" id="IPR036165">
    <property type="entry name" value="YefM-like_sf"/>
</dbReference>
<evidence type="ECO:0000313" key="4">
    <source>
        <dbReference type="Proteomes" id="UP000034954"/>
    </source>
</evidence>
<organism evidence="3 4">
    <name type="scientific">Candidatus Brocadia fulgida</name>
    <dbReference type="NCBI Taxonomy" id="380242"/>
    <lineage>
        <taxon>Bacteria</taxon>
        <taxon>Pseudomonadati</taxon>
        <taxon>Planctomycetota</taxon>
        <taxon>Candidatus Brocadiia</taxon>
        <taxon>Candidatus Brocadiales</taxon>
        <taxon>Candidatus Brocadiaceae</taxon>
        <taxon>Candidatus Brocadia</taxon>
    </lineage>
</organism>
<evidence type="ECO:0000313" key="3">
    <source>
        <dbReference type="EMBL" id="KKO18905.1"/>
    </source>
</evidence>
<evidence type="ECO:0000256" key="1">
    <source>
        <dbReference type="ARBA" id="ARBA00009981"/>
    </source>
</evidence>
<dbReference type="SUPFAM" id="SSF143120">
    <property type="entry name" value="YefM-like"/>
    <property type="match status" value="1"/>
</dbReference>
<dbReference type="Pfam" id="PF02604">
    <property type="entry name" value="PhdYeFM_antitox"/>
    <property type="match status" value="1"/>
</dbReference>
<dbReference type="AlphaFoldDB" id="A0A0M2UTG3"/>
<comment type="function">
    <text evidence="2">Antitoxin component of a type II toxin-antitoxin (TA) system.</text>
</comment>
<sequence>MKALMVSVAEGKKGFSRLIESAGKKKEEIIVTKRGKPIAVIVPYEEYQQSKRMEGYRKIIKARDSFLKAGLKSEEIFKESRKQLEKKL</sequence>
<evidence type="ECO:0000256" key="2">
    <source>
        <dbReference type="RuleBase" id="RU362080"/>
    </source>
</evidence>
<gene>
    <name evidence="3" type="ORF">BROFUL_02384</name>
</gene>
<dbReference type="Gene3D" id="3.40.1620.10">
    <property type="entry name" value="YefM-like domain"/>
    <property type="match status" value="1"/>
</dbReference>
<accession>A0A0M2UTG3</accession>
<keyword evidence="4" id="KW-1185">Reference proteome</keyword>